<evidence type="ECO:0000313" key="9">
    <source>
        <dbReference type="Proteomes" id="UP000193380"/>
    </source>
</evidence>
<evidence type="ECO:0000259" key="7">
    <source>
        <dbReference type="PROSITE" id="PS50261"/>
    </source>
</evidence>
<name>A0A060YZC1_ONCMY</name>
<dbReference type="Proteomes" id="UP000193380">
    <property type="component" value="Unassembled WGS sequence"/>
</dbReference>
<evidence type="ECO:0000256" key="1">
    <source>
        <dbReference type="ARBA" id="ARBA00004141"/>
    </source>
</evidence>
<reference evidence="8" key="1">
    <citation type="journal article" date="2014" name="Nat. Commun.">
        <title>The rainbow trout genome provides novel insights into evolution after whole-genome duplication in vertebrates.</title>
        <authorList>
            <person name="Berthelot C."/>
            <person name="Brunet F."/>
            <person name="Chalopin D."/>
            <person name="Juanchich A."/>
            <person name="Bernard M."/>
            <person name="Noel B."/>
            <person name="Bento P."/>
            <person name="Da Silva C."/>
            <person name="Labadie K."/>
            <person name="Alberti A."/>
            <person name="Aury J.M."/>
            <person name="Louis A."/>
            <person name="Dehais P."/>
            <person name="Bardou P."/>
            <person name="Montfort J."/>
            <person name="Klopp C."/>
            <person name="Cabau C."/>
            <person name="Gaspin C."/>
            <person name="Thorgaard G.H."/>
            <person name="Boussaha M."/>
            <person name="Quillet E."/>
            <person name="Guyomard R."/>
            <person name="Galiana D."/>
            <person name="Bobe J."/>
            <person name="Volff J.N."/>
            <person name="Genet C."/>
            <person name="Wincker P."/>
            <person name="Jaillon O."/>
            <person name="Roest Crollius H."/>
            <person name="Guiguen Y."/>
        </authorList>
    </citation>
    <scope>NUCLEOTIDE SEQUENCE [LARGE SCALE GENOMIC DNA]</scope>
</reference>
<dbReference type="PROSITE" id="PS00650">
    <property type="entry name" value="G_PROTEIN_RECEP_F2_2"/>
    <property type="match status" value="1"/>
</dbReference>
<dbReference type="Gene3D" id="1.20.1070.10">
    <property type="entry name" value="Rhodopsin 7-helix transmembrane proteins"/>
    <property type="match status" value="2"/>
</dbReference>
<feature type="compositionally biased region" description="Low complexity" evidence="5">
    <location>
        <begin position="352"/>
        <end position="363"/>
    </location>
</feature>
<gene>
    <name evidence="8" type="ORF">GSONMT00018881001</name>
</gene>
<dbReference type="AlphaFoldDB" id="A0A060YZC1"/>
<keyword evidence="4 6" id="KW-0472">Membrane</keyword>
<keyword evidence="2 6" id="KW-0812">Transmembrane</keyword>
<dbReference type="GO" id="GO:0016524">
    <property type="term" value="F:latrotoxin receptor activity"/>
    <property type="evidence" value="ECO:0007669"/>
    <property type="project" value="TreeGrafter"/>
</dbReference>
<feature type="domain" description="G-protein coupled receptors family 2 profile 2" evidence="7">
    <location>
        <begin position="113"/>
        <end position="219"/>
    </location>
</feature>
<dbReference type="PROSITE" id="PS50261">
    <property type="entry name" value="G_PROTEIN_RECEP_F2_4"/>
    <property type="match status" value="1"/>
</dbReference>
<organism evidence="8 9">
    <name type="scientific">Oncorhynchus mykiss</name>
    <name type="common">Rainbow trout</name>
    <name type="synonym">Salmo gairdneri</name>
    <dbReference type="NCBI Taxonomy" id="8022"/>
    <lineage>
        <taxon>Eukaryota</taxon>
        <taxon>Metazoa</taxon>
        <taxon>Chordata</taxon>
        <taxon>Craniata</taxon>
        <taxon>Vertebrata</taxon>
        <taxon>Euteleostomi</taxon>
        <taxon>Actinopterygii</taxon>
        <taxon>Neopterygii</taxon>
        <taxon>Teleostei</taxon>
        <taxon>Protacanthopterygii</taxon>
        <taxon>Salmoniformes</taxon>
        <taxon>Salmonidae</taxon>
        <taxon>Salmoninae</taxon>
        <taxon>Oncorhynchus</taxon>
    </lineage>
</organism>
<feature type="transmembrane region" description="Helical" evidence="6">
    <location>
        <begin position="120"/>
        <end position="145"/>
    </location>
</feature>
<accession>A0A060YZC1</accession>
<dbReference type="GO" id="GO:0007157">
    <property type="term" value="P:heterophilic cell-cell adhesion via plasma membrane cell adhesion molecules"/>
    <property type="evidence" value="ECO:0007669"/>
    <property type="project" value="TreeGrafter"/>
</dbReference>
<dbReference type="InterPro" id="IPR000832">
    <property type="entry name" value="GPCR_2_secretin-like"/>
</dbReference>
<dbReference type="Pfam" id="PF02354">
    <property type="entry name" value="Latrophilin"/>
    <property type="match status" value="1"/>
</dbReference>
<feature type="transmembrane region" description="Helical" evidence="6">
    <location>
        <begin position="6"/>
        <end position="31"/>
    </location>
</feature>
<dbReference type="PaxDb" id="8022-A0A060YZC1"/>
<evidence type="ECO:0000256" key="2">
    <source>
        <dbReference type="ARBA" id="ARBA00022692"/>
    </source>
</evidence>
<dbReference type="InterPro" id="IPR017981">
    <property type="entry name" value="GPCR_2-like_7TM"/>
</dbReference>
<evidence type="ECO:0000256" key="4">
    <source>
        <dbReference type="ARBA" id="ARBA00023136"/>
    </source>
</evidence>
<feature type="compositionally biased region" description="Basic and acidic residues" evidence="5">
    <location>
        <begin position="370"/>
        <end position="398"/>
    </location>
</feature>
<keyword evidence="3 6" id="KW-1133">Transmembrane helix</keyword>
<dbReference type="GO" id="GO:0042734">
    <property type="term" value="C:presynaptic membrane"/>
    <property type="evidence" value="ECO:0007669"/>
    <property type="project" value="TreeGrafter"/>
</dbReference>
<evidence type="ECO:0000313" key="8">
    <source>
        <dbReference type="EMBL" id="CDQ94804.1"/>
    </source>
</evidence>
<dbReference type="GO" id="GO:0007166">
    <property type="term" value="P:cell surface receptor signaling pathway"/>
    <property type="evidence" value="ECO:0007669"/>
    <property type="project" value="InterPro"/>
</dbReference>
<dbReference type="STRING" id="8022.A0A060YZC1"/>
<dbReference type="PANTHER" id="PTHR12011:SF62">
    <property type="entry name" value="ADHESION G PROTEIN-COUPLED RECEPTOR L1"/>
    <property type="match status" value="1"/>
</dbReference>
<dbReference type="GO" id="GO:0007189">
    <property type="term" value="P:adenylate cyclase-activating G protein-coupled receptor signaling pathway"/>
    <property type="evidence" value="ECO:0007669"/>
    <property type="project" value="TreeGrafter"/>
</dbReference>
<dbReference type="PRINTS" id="PR00249">
    <property type="entry name" value="GPCRSECRETIN"/>
</dbReference>
<evidence type="ECO:0000256" key="5">
    <source>
        <dbReference type="SAM" id="MobiDB-lite"/>
    </source>
</evidence>
<sequence>MHELILFVITWVGIVISLVCLAICISTFCFLRGLQTDRNTIHKNLCINLFIAELLFLIGIDKTQYHVSRGGEGRGREGHVAWFQIYVCLALGTPSDRLKGKCFSLWIMRMKRCWLRVDNYFIWSFIGPVSFVIMLNLVFLMITVHKMTRNSSALKPDSSRLDNIKSWAIGAIALLFLLGLTWSFGLLFINENTVIMAYLFTTFNAFQGMFIFIFHCALQKKVHKEYSKCLRHSYCCSRSSTTSSHGSLKNSALRANNRYYTGNQARHAAAHRQVSERTYTHTRTHTTNTYTPHTHIYNIISYCLFLSSRIRRMWNDTVRKQTESSFMAGDINSTPSLNRGETPHPLNPPLTPLLSPSPITHTSMAGSSELTDRQAERSRSTAESTVRDRERGRGASVH</sequence>
<protein>
    <recommendedName>
        <fullName evidence="7">G-protein coupled receptors family 2 profile 2 domain-containing protein</fullName>
    </recommendedName>
</protein>
<feature type="region of interest" description="Disordered" evidence="5">
    <location>
        <begin position="268"/>
        <end position="287"/>
    </location>
</feature>
<dbReference type="PANTHER" id="PTHR12011">
    <property type="entry name" value="ADHESION G-PROTEIN COUPLED RECEPTOR"/>
    <property type="match status" value="1"/>
</dbReference>
<comment type="subcellular location">
    <subcellularLocation>
        <location evidence="1">Membrane</location>
        <topology evidence="1">Multi-pass membrane protein</topology>
    </subcellularLocation>
</comment>
<feature type="region of interest" description="Disordered" evidence="5">
    <location>
        <begin position="325"/>
        <end position="398"/>
    </location>
</feature>
<dbReference type="Pfam" id="PF00002">
    <property type="entry name" value="7tm_2"/>
    <property type="match status" value="2"/>
</dbReference>
<dbReference type="EMBL" id="FR918668">
    <property type="protein sequence ID" value="CDQ94804.1"/>
    <property type="molecule type" value="Genomic_DNA"/>
</dbReference>
<evidence type="ECO:0000256" key="3">
    <source>
        <dbReference type="ARBA" id="ARBA00022989"/>
    </source>
</evidence>
<feature type="transmembrane region" description="Helical" evidence="6">
    <location>
        <begin position="195"/>
        <end position="218"/>
    </location>
</feature>
<proteinExistence type="predicted"/>
<dbReference type="GO" id="GO:0004930">
    <property type="term" value="F:G protein-coupled receptor activity"/>
    <property type="evidence" value="ECO:0007669"/>
    <property type="project" value="InterPro"/>
</dbReference>
<dbReference type="InterPro" id="IPR017983">
    <property type="entry name" value="GPCR_2_secretin-like_CS"/>
</dbReference>
<reference evidence="8" key="2">
    <citation type="submission" date="2014-03" db="EMBL/GenBank/DDBJ databases">
        <authorList>
            <person name="Genoscope - CEA"/>
        </authorList>
    </citation>
    <scope>NUCLEOTIDE SEQUENCE</scope>
</reference>
<dbReference type="InterPro" id="IPR003334">
    <property type="entry name" value="GPCR_2_latrophilin_rcpt_C"/>
</dbReference>
<dbReference type="GO" id="GO:0030424">
    <property type="term" value="C:axon"/>
    <property type="evidence" value="ECO:0007669"/>
    <property type="project" value="TreeGrafter"/>
</dbReference>
<evidence type="ECO:0000256" key="6">
    <source>
        <dbReference type="SAM" id="Phobius"/>
    </source>
</evidence>
<feature type="transmembrane region" description="Helical" evidence="6">
    <location>
        <begin position="166"/>
        <end position="189"/>
    </location>
</feature>